<dbReference type="RefSeq" id="WP_235055009.1">
    <property type="nucleotide sequence ID" value="NZ_JAKFHA010000015.1"/>
</dbReference>
<keyword evidence="2" id="KW-1185">Reference proteome</keyword>
<proteinExistence type="predicted"/>
<gene>
    <name evidence="1" type="ORF">LZ495_24460</name>
</gene>
<dbReference type="AlphaFoldDB" id="A0AA41U117"/>
<dbReference type="EMBL" id="JAKFHA010000015">
    <property type="protein sequence ID" value="MCF2530353.1"/>
    <property type="molecule type" value="Genomic_DNA"/>
</dbReference>
<comment type="caution">
    <text evidence="1">The sequence shown here is derived from an EMBL/GenBank/DDBJ whole genome shotgun (WGS) entry which is preliminary data.</text>
</comment>
<protein>
    <submittedName>
        <fullName evidence="1">Uncharacterized protein</fullName>
    </submittedName>
</protein>
<evidence type="ECO:0000313" key="2">
    <source>
        <dbReference type="Proteomes" id="UP001165378"/>
    </source>
</evidence>
<name>A0AA41U117_9ACTN</name>
<organism evidence="1 2">
    <name type="scientific">Yinghuangia soli</name>
    <dbReference type="NCBI Taxonomy" id="2908204"/>
    <lineage>
        <taxon>Bacteria</taxon>
        <taxon>Bacillati</taxon>
        <taxon>Actinomycetota</taxon>
        <taxon>Actinomycetes</taxon>
        <taxon>Kitasatosporales</taxon>
        <taxon>Streptomycetaceae</taxon>
        <taxon>Yinghuangia</taxon>
    </lineage>
</organism>
<sequence length="55" mass="5905">MREDVGQASPPVQWLHTQGAEVSGLGAPVAVLALQAPVKRAAHLRDWEMLRDSTG</sequence>
<evidence type="ECO:0000313" key="1">
    <source>
        <dbReference type="EMBL" id="MCF2530353.1"/>
    </source>
</evidence>
<reference evidence="1" key="1">
    <citation type="submission" date="2022-01" db="EMBL/GenBank/DDBJ databases">
        <title>Genome-Based Taxonomic Classification of the Phylum Actinobacteria.</title>
        <authorList>
            <person name="Gao Y."/>
        </authorList>
    </citation>
    <scope>NUCLEOTIDE SEQUENCE</scope>
    <source>
        <strain evidence="1">KLBMP 8922</strain>
    </source>
</reference>
<accession>A0AA41U117</accession>
<dbReference type="Proteomes" id="UP001165378">
    <property type="component" value="Unassembled WGS sequence"/>
</dbReference>